<dbReference type="OrthoDB" id="9804622at2"/>
<proteinExistence type="predicted"/>
<evidence type="ECO:0000313" key="1">
    <source>
        <dbReference type="EMBL" id="AVO27499.1"/>
    </source>
</evidence>
<dbReference type="SUPFAM" id="SSF51998">
    <property type="entry name" value="PFL-like glycyl radical enzymes"/>
    <property type="match status" value="1"/>
</dbReference>
<dbReference type="NCBIfam" id="TIGR02487">
    <property type="entry name" value="NrdD"/>
    <property type="match status" value="1"/>
</dbReference>
<dbReference type="Gene3D" id="3.20.70.20">
    <property type="match status" value="1"/>
</dbReference>
<reference evidence="1 2" key="1">
    <citation type="journal article" date="2018" name="Genome Announc.">
        <title>Complete genomes of two Megasphaera elsdenii strains, NCIMB 702410 and ATCC 25940.</title>
        <authorList>
            <person name="Hatmaker E.A."/>
            <person name="O'Dell K."/>
            <person name="Riley L.A."/>
            <person name="Klingeman D.M."/>
            <person name="Guss A.M."/>
        </authorList>
    </citation>
    <scope>NUCLEOTIDE SEQUENCE [LARGE SCALE GENOMIC DNA]</scope>
    <source>
        <strain evidence="1 2">NCIMB702410</strain>
    </source>
</reference>
<dbReference type="PANTHER" id="PTHR21075">
    <property type="entry name" value="ANAEROBIC RIBONUCLEOSIDE-TRIPHOSPHATE REDUCTASE"/>
    <property type="match status" value="1"/>
</dbReference>
<sequence>MIQVRDLANDLHNAAERIVHCGEKKIQHEVLQSLPEAMRQAHLTQRVHIHDLEFFDDTYNCLGTTVEKLIGQGAFSFRQALRALVREITWVENCQSGGLSLINFDIDMAAYVTDCDELSDMVEDLKEFFLDLNMYTRKGCEKPYVTLNLGLGTSENARLITMATLQAFRSGNQGRPFIFPNIVFKVKEGINHSLHDVNYDLYQQALQTTALCMIPTYFNCDSTSNRTADAEKIGIMGCRSRVVADRFGQAASISRGNIACTTINLPQLALESDGDDKAFYQKIDDMMTLSRDLLLLRYERLIAHGNVSFLLQKHLYAGSESQDIRETLKHGTLAVGFIGLWDALGTLYHTDWPTADAMMPYQEKALDVVRHMRQMTDRFIEQTGLNFSLLASSAEGVTGNFAAFDQEHLGKGKTVSEKGYYTNSFHVPVDTKATVFQKTKLEGPFHTLCNGGSITYVELGEMPDGNAEAVQDIIDCALRQDCNYIGVNFPLDYCMDCGCRGRLGDTCPQCGSTKIKRLRRVSGYLSDEDHLTTGKHHEMSQRKANLF</sequence>
<dbReference type="Pfam" id="PF13597">
    <property type="entry name" value="NRDD"/>
    <property type="match status" value="1"/>
</dbReference>
<protein>
    <submittedName>
        <fullName evidence="1">Anaerobic ribonucleoside-triphosphate reductase</fullName>
    </submittedName>
</protein>
<organism evidence="1 2">
    <name type="scientific">Megasphaera elsdenii</name>
    <dbReference type="NCBI Taxonomy" id="907"/>
    <lineage>
        <taxon>Bacteria</taxon>
        <taxon>Bacillati</taxon>
        <taxon>Bacillota</taxon>
        <taxon>Negativicutes</taxon>
        <taxon>Veillonellales</taxon>
        <taxon>Veillonellaceae</taxon>
        <taxon>Megasphaera</taxon>
    </lineage>
</organism>
<dbReference type="RefSeq" id="WP_036220931.1">
    <property type="nucleotide sequence ID" value="NZ_CP027569.1"/>
</dbReference>
<accession>A0A2S0M7W4</accession>
<dbReference type="GO" id="GO:0031250">
    <property type="term" value="C:anaerobic ribonucleoside-triphosphate reductase complex"/>
    <property type="evidence" value="ECO:0007669"/>
    <property type="project" value="TreeGrafter"/>
</dbReference>
<name>A0A2S0M7W4_MEGEL</name>
<dbReference type="AlphaFoldDB" id="A0A2S0M7W4"/>
<dbReference type="GO" id="GO:0006260">
    <property type="term" value="P:DNA replication"/>
    <property type="evidence" value="ECO:0007669"/>
    <property type="project" value="InterPro"/>
</dbReference>
<evidence type="ECO:0000313" key="2">
    <source>
        <dbReference type="Proteomes" id="UP000238358"/>
    </source>
</evidence>
<dbReference type="GO" id="GO:0009265">
    <property type="term" value="P:2'-deoxyribonucleotide biosynthetic process"/>
    <property type="evidence" value="ECO:0007669"/>
    <property type="project" value="TreeGrafter"/>
</dbReference>
<dbReference type="GO" id="GO:0008998">
    <property type="term" value="F:ribonucleoside-triphosphate reductase (thioredoxin) activity"/>
    <property type="evidence" value="ECO:0007669"/>
    <property type="project" value="InterPro"/>
</dbReference>
<dbReference type="Proteomes" id="UP000238358">
    <property type="component" value="Chromosome"/>
</dbReference>
<gene>
    <name evidence="1" type="primary">nrdD</name>
    <name evidence="1" type="ORF">C6Y28_07735</name>
</gene>
<dbReference type="GO" id="GO:0004748">
    <property type="term" value="F:ribonucleoside-diphosphate reductase activity, thioredoxin disulfide as acceptor"/>
    <property type="evidence" value="ECO:0007669"/>
    <property type="project" value="TreeGrafter"/>
</dbReference>
<dbReference type="PANTHER" id="PTHR21075:SF0">
    <property type="entry name" value="ANAEROBIC RIBONUCLEOSIDE-TRIPHOSPHATE REDUCTASE"/>
    <property type="match status" value="1"/>
</dbReference>
<dbReference type="InterPro" id="IPR012833">
    <property type="entry name" value="NrdD"/>
</dbReference>
<dbReference type="EMBL" id="CP027569">
    <property type="protein sequence ID" value="AVO27499.1"/>
    <property type="molecule type" value="Genomic_DNA"/>
</dbReference>